<dbReference type="Pfam" id="PF00216">
    <property type="entry name" value="Bac_DNA_binding"/>
    <property type="match status" value="1"/>
</dbReference>
<dbReference type="InterPro" id="IPR010992">
    <property type="entry name" value="IHF-like_DNA-bd_dom_sf"/>
</dbReference>
<feature type="compositionally biased region" description="Low complexity" evidence="3">
    <location>
        <begin position="11"/>
        <end position="45"/>
    </location>
</feature>
<gene>
    <name evidence="4" type="ORF">G4Z14_01690</name>
</gene>
<evidence type="ECO:0000313" key="4">
    <source>
        <dbReference type="EMBL" id="NEY88999.1"/>
    </source>
</evidence>
<dbReference type="GO" id="GO:0003677">
    <property type="term" value="F:DNA binding"/>
    <property type="evidence" value="ECO:0007669"/>
    <property type="project" value="UniProtKB-KW"/>
</dbReference>
<keyword evidence="5" id="KW-1185">Reference proteome</keyword>
<feature type="region of interest" description="Disordered" evidence="3">
    <location>
        <begin position="107"/>
        <end position="148"/>
    </location>
</feature>
<keyword evidence="2 4" id="KW-0238">DNA-binding</keyword>
<protein>
    <submittedName>
        <fullName evidence="4">HU family DNA-binding protein</fullName>
    </submittedName>
</protein>
<evidence type="ECO:0000256" key="1">
    <source>
        <dbReference type="ARBA" id="ARBA00010529"/>
    </source>
</evidence>
<dbReference type="InterPro" id="IPR000119">
    <property type="entry name" value="Hist_DNA-bd"/>
</dbReference>
<dbReference type="AlphaFoldDB" id="A0A6M0QNM0"/>
<evidence type="ECO:0000256" key="3">
    <source>
        <dbReference type="SAM" id="MobiDB-lite"/>
    </source>
</evidence>
<dbReference type="EMBL" id="JAAIVJ010000001">
    <property type="protein sequence ID" value="NEY88999.1"/>
    <property type="molecule type" value="Genomic_DNA"/>
</dbReference>
<proteinExistence type="inferred from homology"/>
<reference evidence="4 5" key="1">
    <citation type="submission" date="2020-02" db="EMBL/GenBank/DDBJ databases">
        <authorList>
            <person name="Chen W.-M."/>
        </authorList>
    </citation>
    <scope>NUCLEOTIDE SEQUENCE [LARGE SCALE GENOMIC DNA]</scope>
    <source>
        <strain evidence="4 5">KMS-5</strain>
    </source>
</reference>
<dbReference type="SUPFAM" id="SSF47729">
    <property type="entry name" value="IHF-like DNA-binding proteins"/>
    <property type="match status" value="1"/>
</dbReference>
<comment type="caution">
    <text evidence="4">The sequence shown here is derived from an EMBL/GenBank/DDBJ whole genome shotgun (WGS) entry which is preliminary data.</text>
</comment>
<feature type="region of interest" description="Disordered" evidence="3">
    <location>
        <begin position="1"/>
        <end position="56"/>
    </location>
</feature>
<dbReference type="Gene3D" id="4.10.520.10">
    <property type="entry name" value="IHF-like DNA-binding proteins"/>
    <property type="match status" value="1"/>
</dbReference>
<comment type="similarity">
    <text evidence="1">Belongs to the bacterial histone-like protein family.</text>
</comment>
<organism evidence="4 5">
    <name type="scientific">Tabrizicola oligotrophica</name>
    <dbReference type="NCBI Taxonomy" id="2710650"/>
    <lineage>
        <taxon>Bacteria</taxon>
        <taxon>Pseudomonadati</taxon>
        <taxon>Pseudomonadota</taxon>
        <taxon>Alphaproteobacteria</taxon>
        <taxon>Rhodobacterales</taxon>
        <taxon>Paracoccaceae</taxon>
        <taxon>Tabrizicola</taxon>
    </lineage>
</organism>
<dbReference type="GO" id="GO:0030527">
    <property type="term" value="F:structural constituent of chromatin"/>
    <property type="evidence" value="ECO:0007669"/>
    <property type="project" value="InterPro"/>
</dbReference>
<accession>A0A6M0QNM0</accession>
<dbReference type="Proteomes" id="UP000477782">
    <property type="component" value="Unassembled WGS sequence"/>
</dbReference>
<sequence>MPSAPPKKPAAKAATAAGKPAANSGAKPARTGAKPAGAAKAAAGPVEVSKPTAGGTLRPKDLIARVAEATGGKIKDIRGTVAATLEELGKSLDAGETLVLPPLGKLRVAPGKAEGGDGPMRLKLHRGAGVAGKKKAEKEPLAEPGEAS</sequence>
<evidence type="ECO:0000256" key="2">
    <source>
        <dbReference type="ARBA" id="ARBA00023125"/>
    </source>
</evidence>
<name>A0A6M0QNM0_9RHOB</name>
<evidence type="ECO:0000313" key="5">
    <source>
        <dbReference type="Proteomes" id="UP000477782"/>
    </source>
</evidence>
<dbReference type="RefSeq" id="WP_164623021.1">
    <property type="nucleotide sequence ID" value="NZ_JAAIVJ010000001.1"/>
</dbReference>